<reference evidence="2" key="1">
    <citation type="submission" date="2022-07" db="EMBL/GenBank/DDBJ databases">
        <title>The genome of Lyophyllum shimeji provides insight into the initial evolution of ectomycorrhizal fungal genome.</title>
        <authorList>
            <person name="Kobayashi Y."/>
            <person name="Shibata T."/>
            <person name="Hirakawa H."/>
            <person name="Shigenobu S."/>
            <person name="Nishiyama T."/>
            <person name="Yamada A."/>
            <person name="Hasebe M."/>
            <person name="Kawaguchi M."/>
        </authorList>
    </citation>
    <scope>NUCLEOTIDE SEQUENCE</scope>
    <source>
        <strain evidence="2">AT787</strain>
    </source>
</reference>
<organism evidence="2 3">
    <name type="scientific">Lyophyllum shimeji</name>
    <name type="common">Hon-shimeji</name>
    <name type="synonym">Tricholoma shimeji</name>
    <dbReference type="NCBI Taxonomy" id="47721"/>
    <lineage>
        <taxon>Eukaryota</taxon>
        <taxon>Fungi</taxon>
        <taxon>Dikarya</taxon>
        <taxon>Basidiomycota</taxon>
        <taxon>Agaricomycotina</taxon>
        <taxon>Agaricomycetes</taxon>
        <taxon>Agaricomycetidae</taxon>
        <taxon>Agaricales</taxon>
        <taxon>Tricholomatineae</taxon>
        <taxon>Lyophyllaceae</taxon>
        <taxon>Lyophyllum</taxon>
    </lineage>
</organism>
<accession>A0A9P3USA8</accession>
<dbReference type="AlphaFoldDB" id="A0A9P3USA8"/>
<dbReference type="EMBL" id="BRPK01000009">
    <property type="protein sequence ID" value="GLB41006.1"/>
    <property type="molecule type" value="Genomic_DNA"/>
</dbReference>
<feature type="region of interest" description="Disordered" evidence="1">
    <location>
        <begin position="1"/>
        <end position="166"/>
    </location>
</feature>
<feature type="compositionally biased region" description="Basic and acidic residues" evidence="1">
    <location>
        <begin position="1"/>
        <end position="10"/>
    </location>
</feature>
<comment type="caution">
    <text evidence="2">The sequence shown here is derived from an EMBL/GenBank/DDBJ whole genome shotgun (WGS) entry which is preliminary data.</text>
</comment>
<proteinExistence type="predicted"/>
<feature type="compositionally biased region" description="Basic and acidic residues" evidence="1">
    <location>
        <begin position="116"/>
        <end position="139"/>
    </location>
</feature>
<feature type="compositionally biased region" description="Basic and acidic residues" evidence="1">
    <location>
        <begin position="89"/>
        <end position="106"/>
    </location>
</feature>
<evidence type="ECO:0000313" key="3">
    <source>
        <dbReference type="Proteomes" id="UP001063166"/>
    </source>
</evidence>
<dbReference type="OrthoDB" id="2500073at2759"/>
<gene>
    <name evidence="2" type="ORF">LshimejAT787_0902210</name>
</gene>
<evidence type="ECO:0000313" key="2">
    <source>
        <dbReference type="EMBL" id="GLB41006.1"/>
    </source>
</evidence>
<feature type="compositionally biased region" description="Basic and acidic residues" evidence="1">
    <location>
        <begin position="36"/>
        <end position="50"/>
    </location>
</feature>
<feature type="compositionally biased region" description="Polar residues" evidence="1">
    <location>
        <begin position="78"/>
        <end position="88"/>
    </location>
</feature>
<name>A0A9P3USA8_LYOSH</name>
<keyword evidence="3" id="KW-1185">Reference proteome</keyword>
<dbReference type="Proteomes" id="UP001063166">
    <property type="component" value="Unassembled WGS sequence"/>
</dbReference>
<sequence>MSQERTKSEFRSAAIGSGTVPPTSSRPPAGRGGGESAREEPGEYPEERHAGKVGYGPAYQVGPSVLEKAHGLREQVQGKISNDSSTVQRGKDRYSGELKRRKREAEMNDADPFANPEEKKEKEQQRDVEEGEKAEKERAAVVAPGGTPSAENQRRSESQSNIKRIG</sequence>
<evidence type="ECO:0000256" key="1">
    <source>
        <dbReference type="SAM" id="MobiDB-lite"/>
    </source>
</evidence>
<protein>
    <submittedName>
        <fullName evidence="2">Uncharacterized protein</fullName>
    </submittedName>
</protein>